<dbReference type="OrthoDB" id="9806579at2"/>
<feature type="domain" description="Chorismate-utilising enzyme C-terminal" evidence="1">
    <location>
        <begin position="317"/>
        <end position="359"/>
    </location>
</feature>
<gene>
    <name evidence="2" type="ORF">SAMN05421797_103102</name>
</gene>
<feature type="domain" description="Chorismate-utilising enzyme C-terminal" evidence="1">
    <location>
        <begin position="96"/>
        <end position="298"/>
    </location>
</feature>
<dbReference type="STRING" id="228959.SAMN05421797_103102"/>
<evidence type="ECO:0000313" key="3">
    <source>
        <dbReference type="Proteomes" id="UP000186953"/>
    </source>
</evidence>
<protein>
    <submittedName>
        <fullName evidence="2">Isochorismate synthase</fullName>
    </submittedName>
</protein>
<dbReference type="Gene3D" id="3.60.120.10">
    <property type="entry name" value="Anthranilate synthase"/>
    <property type="match status" value="1"/>
</dbReference>
<dbReference type="SUPFAM" id="SSF56322">
    <property type="entry name" value="ADC synthase"/>
    <property type="match status" value="1"/>
</dbReference>
<evidence type="ECO:0000313" key="2">
    <source>
        <dbReference type="EMBL" id="SIQ76350.1"/>
    </source>
</evidence>
<dbReference type="EMBL" id="FTMA01000003">
    <property type="protein sequence ID" value="SIQ76350.1"/>
    <property type="molecule type" value="Genomic_DNA"/>
</dbReference>
<dbReference type="Pfam" id="PF00425">
    <property type="entry name" value="Chorismate_bind"/>
    <property type="match status" value="2"/>
</dbReference>
<reference evidence="3" key="1">
    <citation type="submission" date="2017-01" db="EMBL/GenBank/DDBJ databases">
        <authorList>
            <person name="Varghese N."/>
            <person name="Submissions S."/>
        </authorList>
    </citation>
    <scope>NUCLEOTIDE SEQUENCE [LARGE SCALE GENOMIC DNA]</scope>
    <source>
        <strain evidence="3">DSM 15366</strain>
    </source>
</reference>
<name>A0A1N6VEK9_9FLAO</name>
<dbReference type="RefSeq" id="WP_076548499.1">
    <property type="nucleotide sequence ID" value="NZ_FTMA01000003.1"/>
</dbReference>
<dbReference type="PANTHER" id="PTHR42839">
    <property type="entry name" value="ISOCHORISMATE SYNTHASE ENTC"/>
    <property type="match status" value="1"/>
</dbReference>
<dbReference type="InterPro" id="IPR005801">
    <property type="entry name" value="ADC_synthase"/>
</dbReference>
<organism evidence="2 3">
    <name type="scientific">Maribacter ulvicola</name>
    <dbReference type="NCBI Taxonomy" id="228959"/>
    <lineage>
        <taxon>Bacteria</taxon>
        <taxon>Pseudomonadati</taxon>
        <taxon>Bacteroidota</taxon>
        <taxon>Flavobacteriia</taxon>
        <taxon>Flavobacteriales</taxon>
        <taxon>Flavobacteriaceae</taxon>
        <taxon>Maribacter</taxon>
    </lineage>
</organism>
<proteinExistence type="predicted"/>
<dbReference type="PANTHER" id="PTHR42839:SF2">
    <property type="entry name" value="ISOCHORISMATE SYNTHASE ENTC"/>
    <property type="match status" value="1"/>
</dbReference>
<evidence type="ECO:0000259" key="1">
    <source>
        <dbReference type="Pfam" id="PF00425"/>
    </source>
</evidence>
<dbReference type="InterPro" id="IPR015890">
    <property type="entry name" value="Chorismate_C"/>
</dbReference>
<accession>A0A1N6VEK9</accession>
<dbReference type="Proteomes" id="UP000186953">
    <property type="component" value="Unassembled WGS sequence"/>
</dbReference>
<keyword evidence="3" id="KW-1185">Reference proteome</keyword>
<sequence>MVQELFDRATKCFKEQLPFVVYSKPNETELVGVFQHNDAVHKVKDFTETGFVFAPFDLNSDAILLKLDAVEKVRLNRSLEVAVHEDNMPKCDAIEKEGYIKLISKAIDRIHQGDFNKVVLSRKIEVDCKDDNFKVFQRILSVYKQAFCYFWYHPKIGTWMGATPEILVKSNGAQFTTMSLAGTQNSVDDNEPIWTAKELHEQQLVTDYIFDTLKEKVNSLNSLERGSVKAGRLWHLRTEMKGTFSPNKFGDAIKALHPTPAVCGSPLENAKQFIFENERYERTFYTGFLGELNTKTELSRNRNRRNQENSAYRSVVRSSELYVNLRCMQMFQGKAEIYVGGGITSDSIPEKEWEETVLKSRTMYRVLGSK</sequence>
<dbReference type="AlphaFoldDB" id="A0A1N6VEK9"/>